<dbReference type="GO" id="GO:0000981">
    <property type="term" value="F:DNA-binding transcription factor activity, RNA polymerase II-specific"/>
    <property type="evidence" value="ECO:0007669"/>
    <property type="project" value="InterPro"/>
</dbReference>
<gene>
    <name evidence="9" type="ORF">PFICI_01657</name>
</gene>
<evidence type="ECO:0000256" key="2">
    <source>
        <dbReference type="ARBA" id="ARBA00022723"/>
    </source>
</evidence>
<dbReference type="InterPro" id="IPR007219">
    <property type="entry name" value="XnlR_reg_dom"/>
</dbReference>
<feature type="region of interest" description="Disordered" evidence="7">
    <location>
        <begin position="20"/>
        <end position="43"/>
    </location>
</feature>
<dbReference type="AlphaFoldDB" id="W3XPD2"/>
<dbReference type="GeneID" id="19266670"/>
<evidence type="ECO:0000256" key="5">
    <source>
        <dbReference type="ARBA" id="ARBA00022833"/>
    </source>
</evidence>
<evidence type="ECO:0000256" key="7">
    <source>
        <dbReference type="SAM" id="MobiDB-lite"/>
    </source>
</evidence>
<accession>W3XPD2</accession>
<organism evidence="9 10">
    <name type="scientific">Pestalotiopsis fici (strain W106-1 / CGMCC3.15140)</name>
    <dbReference type="NCBI Taxonomy" id="1229662"/>
    <lineage>
        <taxon>Eukaryota</taxon>
        <taxon>Fungi</taxon>
        <taxon>Dikarya</taxon>
        <taxon>Ascomycota</taxon>
        <taxon>Pezizomycotina</taxon>
        <taxon>Sordariomycetes</taxon>
        <taxon>Xylariomycetidae</taxon>
        <taxon>Amphisphaeriales</taxon>
        <taxon>Sporocadaceae</taxon>
        <taxon>Pestalotiopsis</taxon>
    </lineage>
</organism>
<comment type="subcellular location">
    <subcellularLocation>
        <location evidence="1">Nucleus</location>
    </subcellularLocation>
</comment>
<proteinExistence type="predicted"/>
<keyword evidence="6" id="KW-0539">Nucleus</keyword>
<name>W3XPD2_PESFW</name>
<evidence type="ECO:0000256" key="1">
    <source>
        <dbReference type="ARBA" id="ARBA00004123"/>
    </source>
</evidence>
<evidence type="ECO:0000313" key="9">
    <source>
        <dbReference type="EMBL" id="ETS87829.1"/>
    </source>
</evidence>
<keyword evidence="2" id="KW-0479">Metal-binding</keyword>
<dbReference type="EMBL" id="KI912109">
    <property type="protein sequence ID" value="ETS87829.1"/>
    <property type="molecule type" value="Genomic_DNA"/>
</dbReference>
<keyword evidence="4" id="KW-0863">Zinc-finger</keyword>
<dbReference type="Pfam" id="PF04082">
    <property type="entry name" value="Fungal_trans"/>
    <property type="match status" value="1"/>
</dbReference>
<dbReference type="InterPro" id="IPR051059">
    <property type="entry name" value="VerF-like"/>
</dbReference>
<keyword evidence="3" id="KW-0677">Repeat</keyword>
<dbReference type="InParanoid" id="W3XPD2"/>
<dbReference type="GO" id="GO:0005634">
    <property type="term" value="C:nucleus"/>
    <property type="evidence" value="ECO:0007669"/>
    <property type="project" value="UniProtKB-SubCell"/>
</dbReference>
<dbReference type="GO" id="GO:0000785">
    <property type="term" value="C:chromatin"/>
    <property type="evidence" value="ECO:0007669"/>
    <property type="project" value="TreeGrafter"/>
</dbReference>
<evidence type="ECO:0000256" key="4">
    <source>
        <dbReference type="ARBA" id="ARBA00022771"/>
    </source>
</evidence>
<dbReference type="KEGG" id="pfy:PFICI_01657"/>
<dbReference type="GO" id="GO:0006351">
    <property type="term" value="P:DNA-templated transcription"/>
    <property type="evidence" value="ECO:0007669"/>
    <property type="project" value="InterPro"/>
</dbReference>
<reference evidence="10" key="1">
    <citation type="journal article" date="2015" name="BMC Genomics">
        <title>Genomic and transcriptomic analysis of the endophytic fungus Pestalotiopsis fici reveals its lifestyle and high potential for synthesis of natural products.</title>
        <authorList>
            <person name="Wang X."/>
            <person name="Zhang X."/>
            <person name="Liu L."/>
            <person name="Xiang M."/>
            <person name="Wang W."/>
            <person name="Sun X."/>
            <person name="Che Y."/>
            <person name="Guo L."/>
            <person name="Liu G."/>
            <person name="Guo L."/>
            <person name="Wang C."/>
            <person name="Yin W.B."/>
            <person name="Stadler M."/>
            <person name="Zhang X."/>
            <person name="Liu X."/>
        </authorList>
    </citation>
    <scope>NUCLEOTIDE SEQUENCE [LARGE SCALE GENOMIC DNA]</scope>
    <source>
        <strain evidence="10">W106-1 / CGMCC3.15140</strain>
    </source>
</reference>
<feature type="domain" description="Xylanolytic transcriptional activator regulatory" evidence="8">
    <location>
        <begin position="167"/>
        <end position="371"/>
    </location>
</feature>
<dbReference type="GO" id="GO:0008270">
    <property type="term" value="F:zinc ion binding"/>
    <property type="evidence" value="ECO:0007669"/>
    <property type="project" value="UniProtKB-KW"/>
</dbReference>
<evidence type="ECO:0000256" key="3">
    <source>
        <dbReference type="ARBA" id="ARBA00022737"/>
    </source>
</evidence>
<dbReference type="RefSeq" id="XP_007828429.1">
    <property type="nucleotide sequence ID" value="XM_007830238.1"/>
</dbReference>
<keyword evidence="10" id="KW-1185">Reference proteome</keyword>
<dbReference type="Proteomes" id="UP000030651">
    <property type="component" value="Unassembled WGS sequence"/>
</dbReference>
<dbReference type="GO" id="GO:0000978">
    <property type="term" value="F:RNA polymerase II cis-regulatory region sequence-specific DNA binding"/>
    <property type="evidence" value="ECO:0007669"/>
    <property type="project" value="InterPro"/>
</dbReference>
<dbReference type="OrthoDB" id="3945418at2759"/>
<dbReference type="CDD" id="cd12148">
    <property type="entry name" value="fungal_TF_MHR"/>
    <property type="match status" value="1"/>
</dbReference>
<dbReference type="OMA" id="CHTGSKP"/>
<dbReference type="HOGENOM" id="CLU_024140_0_0_1"/>
<dbReference type="eggNOG" id="ENOG502QW9X">
    <property type="taxonomic scope" value="Eukaryota"/>
</dbReference>
<dbReference type="PANTHER" id="PTHR40626:SF14">
    <property type="entry name" value="C2H2 TYPE ZINC FINGER DOMAIN PROTEIN (AFU_ORTHOLOGUE AFUA_1G02360)"/>
    <property type="match status" value="1"/>
</dbReference>
<keyword evidence="5" id="KW-0862">Zinc</keyword>
<dbReference type="PANTHER" id="PTHR40626">
    <property type="entry name" value="MIP31509P"/>
    <property type="match status" value="1"/>
</dbReference>
<evidence type="ECO:0000256" key="6">
    <source>
        <dbReference type="ARBA" id="ARBA00023242"/>
    </source>
</evidence>
<evidence type="ECO:0000313" key="10">
    <source>
        <dbReference type="Proteomes" id="UP000030651"/>
    </source>
</evidence>
<protein>
    <recommendedName>
        <fullName evidence="8">Xylanolytic transcriptional activator regulatory domain-containing protein</fullName>
    </recommendedName>
</protein>
<sequence>MRIHNKSDNSHQVIVSNNTNDAASLSGGSDAHPPPPRPDNRRVSVAQVPAGTTPSNEYAFTAPFSDLEAGLAWPDAEQLLQTIISSDWNSLTLPPETWPATHSTAGVVPDAQIDPRLQETHVNSTHNGESHMAIQSLSNMITNVSSRVTNAVETLPDLNPAFLNNCLQTYFTRFNPTFPVLHRPTFVFKECSPSLLLNAIALGSLFIGTEDAVSKGEALWRLAYTAVSTSWQSFMAHRGAYDSRSGFQLVLTALLGQTYAMLSKNESLRVTSQIYHSLSFNWARHCGMFDLDGAAPFNLPDPNDRDGLVRGWKLWVSRELQSRALLGHYILDGQLSFMSGQPTSVVHTANPLMMSSNSRLFDAQTADEWFSEMKVVAVTSTSFQDVYGALFQPPALDPALGGSSHLWNVQSHIDLRVILEGVHALIRETQDPLYVPTIWRPPSSSDISNALLQIRRHLEVGWSQNSVEKLGLLMRWHLCCLDAVVKLTATSKDLCRLYQIPQNLFQVENSQQAQPAVMDWNVDSFDAKRALLHATAIQDIAAQLPLSQVNSMWMPIPIFAAAMVSILFCLNGVSTVTVPYTVDWSVVLDAVDPTTGHDNYEDSGRSKTQMFFASNIQSPTSAIGLARNLRYELNSLQTIIHGLSVQWGVCVELEQVLQTLKAHCP</sequence>
<evidence type="ECO:0000259" key="8">
    <source>
        <dbReference type="Pfam" id="PF04082"/>
    </source>
</evidence>